<dbReference type="Gene3D" id="2.40.160.60">
    <property type="entry name" value="Outer membrane protein transport protein (OMPP1/FadL/TodX)"/>
    <property type="match status" value="1"/>
</dbReference>
<dbReference type="Proteomes" id="UP000675940">
    <property type="component" value="Unassembled WGS sequence"/>
</dbReference>
<reference evidence="9" key="1">
    <citation type="submission" date="2021-03" db="EMBL/GenBank/DDBJ databases">
        <title>Sagittula salina sp. nov. strain M10.9X isolated from the marine waste.</title>
        <authorList>
            <person name="Satari L."/>
            <person name="Molina-Menor E."/>
            <person name="Vidal-Verdu A."/>
            <person name="Pascual J."/>
            <person name="Pereto J."/>
            <person name="Porcar M."/>
        </authorList>
    </citation>
    <scope>NUCLEOTIDE SEQUENCE</scope>
    <source>
        <strain evidence="9">M10.9X</strain>
    </source>
</reference>
<dbReference type="InterPro" id="IPR005017">
    <property type="entry name" value="OMPP1/FadL/TodX"/>
</dbReference>
<feature type="chain" id="PRO_5037989283" evidence="8">
    <location>
        <begin position="27"/>
        <end position="419"/>
    </location>
</feature>
<protein>
    <submittedName>
        <fullName evidence="9">Outer membrane protein transport protein</fullName>
    </submittedName>
</protein>
<evidence type="ECO:0000256" key="3">
    <source>
        <dbReference type="ARBA" id="ARBA00022452"/>
    </source>
</evidence>
<gene>
    <name evidence="9" type="ORF">J5474_05170</name>
</gene>
<keyword evidence="3" id="KW-1134">Transmembrane beta strand</keyword>
<sequence length="419" mass="43463">MTDTMKRLLGAGSVAACCVAALPAQATNGYFANGYGGASKGMAGAGVAVPAGVLGLAMNPAMGHKVGNVAGFCLTYFRPDRSTEIDPGGPLIAGSYTSRNDDFIIPCGGANFVLSDRFALGAFITANGGMNTEYEPNFFAGFGAGSNPVGVNLEQAFVSVNLSYKASETLSVGVAPILAVQRFSATGLEAFAGLSANPGKVTNQGDDWSTGFGVTVGALWEPTAELAFGASYRTRIDMQPFDKYAGLFAEGGDFDIPASATLGVAYTPATLDRLTVTAEVQRIWYSDIAALGNSNAPPSGALGAANGMGFGWKDMDIVRLGAVWRHDARWTFRSGVSHATAAFDGPSAVMNSLAPATPQWHASVGASYRIDEHWGLTGSYSHAFDTSVEGTNAALTGVAQKVKVSMAQNETAFGVTYRW</sequence>
<dbReference type="PANTHER" id="PTHR35093:SF8">
    <property type="entry name" value="OUTER MEMBRANE PROTEIN NMB0088-RELATED"/>
    <property type="match status" value="1"/>
</dbReference>
<evidence type="ECO:0000256" key="6">
    <source>
        <dbReference type="ARBA" id="ARBA00023136"/>
    </source>
</evidence>
<evidence type="ECO:0000256" key="7">
    <source>
        <dbReference type="ARBA" id="ARBA00023237"/>
    </source>
</evidence>
<evidence type="ECO:0000256" key="1">
    <source>
        <dbReference type="ARBA" id="ARBA00004571"/>
    </source>
</evidence>
<comment type="subcellular location">
    <subcellularLocation>
        <location evidence="1">Cell outer membrane</location>
        <topology evidence="1">Multi-pass membrane protein</topology>
    </subcellularLocation>
</comment>
<dbReference type="EMBL" id="JAGISH010000002">
    <property type="protein sequence ID" value="MBP0481882.1"/>
    <property type="molecule type" value="Genomic_DNA"/>
</dbReference>
<dbReference type="PANTHER" id="PTHR35093">
    <property type="entry name" value="OUTER MEMBRANE PROTEIN NMB0088-RELATED"/>
    <property type="match status" value="1"/>
</dbReference>
<feature type="signal peptide" evidence="8">
    <location>
        <begin position="1"/>
        <end position="26"/>
    </location>
</feature>
<evidence type="ECO:0000256" key="2">
    <source>
        <dbReference type="ARBA" id="ARBA00008163"/>
    </source>
</evidence>
<comment type="caution">
    <text evidence="9">The sequence shown here is derived from an EMBL/GenBank/DDBJ whole genome shotgun (WGS) entry which is preliminary data.</text>
</comment>
<comment type="similarity">
    <text evidence="2">Belongs to the OmpP1/FadL family.</text>
</comment>
<keyword evidence="6" id="KW-0472">Membrane</keyword>
<keyword evidence="5 8" id="KW-0732">Signal</keyword>
<organism evidence="9 10">
    <name type="scientific">Sagittula salina</name>
    <dbReference type="NCBI Taxonomy" id="2820268"/>
    <lineage>
        <taxon>Bacteria</taxon>
        <taxon>Pseudomonadati</taxon>
        <taxon>Pseudomonadota</taxon>
        <taxon>Alphaproteobacteria</taxon>
        <taxon>Rhodobacterales</taxon>
        <taxon>Roseobacteraceae</taxon>
        <taxon>Sagittula</taxon>
    </lineage>
</organism>
<keyword evidence="10" id="KW-1185">Reference proteome</keyword>
<dbReference type="GO" id="GO:0015483">
    <property type="term" value="F:long-chain fatty acid transporting porin activity"/>
    <property type="evidence" value="ECO:0007669"/>
    <property type="project" value="TreeGrafter"/>
</dbReference>
<accession>A0A940MN89</accession>
<dbReference type="Pfam" id="PF03349">
    <property type="entry name" value="Toluene_X"/>
    <property type="match status" value="1"/>
</dbReference>
<name>A0A940MN89_9RHOB</name>
<dbReference type="GO" id="GO:0009279">
    <property type="term" value="C:cell outer membrane"/>
    <property type="evidence" value="ECO:0007669"/>
    <property type="project" value="UniProtKB-SubCell"/>
</dbReference>
<evidence type="ECO:0000313" key="10">
    <source>
        <dbReference type="Proteomes" id="UP000675940"/>
    </source>
</evidence>
<evidence type="ECO:0000256" key="5">
    <source>
        <dbReference type="ARBA" id="ARBA00022729"/>
    </source>
</evidence>
<dbReference type="AlphaFoldDB" id="A0A940MN89"/>
<evidence type="ECO:0000256" key="8">
    <source>
        <dbReference type="SAM" id="SignalP"/>
    </source>
</evidence>
<keyword evidence="7" id="KW-0998">Cell outer membrane</keyword>
<keyword evidence="4" id="KW-0812">Transmembrane</keyword>
<dbReference type="SUPFAM" id="SSF56935">
    <property type="entry name" value="Porins"/>
    <property type="match status" value="1"/>
</dbReference>
<dbReference type="RefSeq" id="WP_209359737.1">
    <property type="nucleotide sequence ID" value="NZ_JAGISH010000002.1"/>
</dbReference>
<proteinExistence type="inferred from homology"/>
<evidence type="ECO:0000313" key="9">
    <source>
        <dbReference type="EMBL" id="MBP0481882.1"/>
    </source>
</evidence>
<evidence type="ECO:0000256" key="4">
    <source>
        <dbReference type="ARBA" id="ARBA00022692"/>
    </source>
</evidence>